<accession>A0A383VAX9</accession>
<sequence>MIILVLVATLVLSTDAAGCEGKFGPFIEGAAVNKQGEVFAVNVGSQRNTIGRLSGDCSLFATVTDRPNTELNSIRVLPDGRMLSTDTRNQRVVMVSADGKQASTYCEGAGMVAPNDLALSSSGLLYISGQRWTDATAVGDGGMWLCRGSVAQQLTLLGRTNGIELSPDEKSLYVSEAFNKGGRPVSNKIWRYALKPDGSLGAKTLFFDFMQDGSANVDVDGMRTDTKGNLYVTRNEGQAVVKFSPSGKILKKFTLNFSAPTNLELGGPQGKTLYAVGRCGIGVPWGSGSGCVQRFSVEAPGRALTLLQQGKPQLAQAKSG</sequence>
<dbReference type="InterPro" id="IPR051262">
    <property type="entry name" value="SMP-30/CGR1_Lactonase"/>
</dbReference>
<dbReference type="STRING" id="3088.A0A383VAX9"/>
<keyword evidence="1" id="KW-0378">Hydrolase</keyword>
<reference evidence="4 5" key="1">
    <citation type="submission" date="2016-10" db="EMBL/GenBank/DDBJ databases">
        <authorList>
            <person name="Cai Z."/>
        </authorList>
    </citation>
    <scope>NUCLEOTIDE SEQUENCE [LARGE SCALE GENOMIC DNA]</scope>
</reference>
<evidence type="ECO:0000313" key="5">
    <source>
        <dbReference type="Proteomes" id="UP000256970"/>
    </source>
</evidence>
<dbReference type="SUPFAM" id="SSF63829">
    <property type="entry name" value="Calcium-dependent phosphotriesterase"/>
    <property type="match status" value="1"/>
</dbReference>
<evidence type="ECO:0000256" key="1">
    <source>
        <dbReference type="ARBA" id="ARBA00022801"/>
    </source>
</evidence>
<dbReference type="Gene3D" id="2.120.10.30">
    <property type="entry name" value="TolB, C-terminal domain"/>
    <property type="match status" value="1"/>
</dbReference>
<dbReference type="EMBL" id="FNXT01000261">
    <property type="protein sequence ID" value="SZX62727.1"/>
    <property type="molecule type" value="Genomic_DNA"/>
</dbReference>
<protein>
    <recommendedName>
        <fullName evidence="3">SMP-30/Gluconolactonase/LRE-like region domain-containing protein</fullName>
    </recommendedName>
</protein>
<name>A0A383VAX9_TETOB</name>
<dbReference type="Proteomes" id="UP000256970">
    <property type="component" value="Unassembled WGS sequence"/>
</dbReference>
<dbReference type="GO" id="GO:0016787">
    <property type="term" value="F:hydrolase activity"/>
    <property type="evidence" value="ECO:0007669"/>
    <property type="project" value="UniProtKB-KW"/>
</dbReference>
<dbReference type="InterPro" id="IPR013658">
    <property type="entry name" value="SGL"/>
</dbReference>
<evidence type="ECO:0000259" key="3">
    <source>
        <dbReference type="Pfam" id="PF08450"/>
    </source>
</evidence>
<feature type="signal peptide" evidence="2">
    <location>
        <begin position="1"/>
        <end position="16"/>
    </location>
</feature>
<dbReference type="PANTHER" id="PTHR47572">
    <property type="entry name" value="LIPOPROTEIN-RELATED"/>
    <property type="match status" value="1"/>
</dbReference>
<gene>
    <name evidence="4" type="ORF">BQ4739_LOCUS3315</name>
</gene>
<organism evidence="4 5">
    <name type="scientific">Tetradesmus obliquus</name>
    <name type="common">Green alga</name>
    <name type="synonym">Acutodesmus obliquus</name>
    <dbReference type="NCBI Taxonomy" id="3088"/>
    <lineage>
        <taxon>Eukaryota</taxon>
        <taxon>Viridiplantae</taxon>
        <taxon>Chlorophyta</taxon>
        <taxon>core chlorophytes</taxon>
        <taxon>Chlorophyceae</taxon>
        <taxon>CS clade</taxon>
        <taxon>Sphaeropleales</taxon>
        <taxon>Scenedesmaceae</taxon>
        <taxon>Tetradesmus</taxon>
    </lineage>
</organism>
<keyword evidence="2" id="KW-0732">Signal</keyword>
<dbReference type="Pfam" id="PF08450">
    <property type="entry name" value="SGL"/>
    <property type="match status" value="1"/>
</dbReference>
<feature type="chain" id="PRO_5016698720" description="SMP-30/Gluconolactonase/LRE-like region domain-containing protein" evidence="2">
    <location>
        <begin position="17"/>
        <end position="320"/>
    </location>
</feature>
<feature type="domain" description="SMP-30/Gluconolactonase/LRE-like region" evidence="3">
    <location>
        <begin position="101"/>
        <end position="274"/>
    </location>
</feature>
<dbReference type="AlphaFoldDB" id="A0A383VAX9"/>
<dbReference type="InterPro" id="IPR011042">
    <property type="entry name" value="6-blade_b-propeller_TolB-like"/>
</dbReference>
<evidence type="ECO:0000256" key="2">
    <source>
        <dbReference type="SAM" id="SignalP"/>
    </source>
</evidence>
<dbReference type="PANTHER" id="PTHR47572:SF4">
    <property type="entry name" value="LACTONASE DRP35"/>
    <property type="match status" value="1"/>
</dbReference>
<evidence type="ECO:0000313" key="4">
    <source>
        <dbReference type="EMBL" id="SZX62727.1"/>
    </source>
</evidence>
<keyword evidence="5" id="KW-1185">Reference proteome</keyword>
<proteinExistence type="predicted"/>